<feature type="compositionally biased region" description="Polar residues" evidence="1">
    <location>
        <begin position="264"/>
        <end position="279"/>
    </location>
</feature>
<dbReference type="AlphaFoldDB" id="A0A0F8XZF1"/>
<evidence type="ECO:0000256" key="1">
    <source>
        <dbReference type="SAM" id="MobiDB-lite"/>
    </source>
</evidence>
<proteinExistence type="predicted"/>
<feature type="non-terminal residue" evidence="2">
    <location>
        <position position="1"/>
    </location>
</feature>
<feature type="compositionally biased region" description="Basic and acidic residues" evidence="1">
    <location>
        <begin position="242"/>
        <end position="257"/>
    </location>
</feature>
<sequence length="372" mass="39157">ARRETGVEVAKGAPAKPKQPAPQPPLDLKAKPDFSDPDLVDTKAGYKHDAPKAKPGTGGPSASVAEKPGAPKDAPGKAITHRRVGKGWNGRKTKPVLKAKEAAKAELAAKKGALSPVVELSNLVIYTDNISFAQRDVEKAFGRNGVRPMAPARRGARQPSKGLAIYNYYQTNVETVRQVQYEALVTDEQLAKIRGELSVVRARQRVSQMAVTAVTAEAAPATRAGAAGATSRAEQEAIAAQRFKDAPEMPLNEKRGDGQAVASGRQSRPATTAPASQTVAADDSVQKQIDSVAKLQAEELNPLVAAAGGQQVGDLAPQQQAAGMNRLLVTLNFRTPAGVASFEAAQRAAERVKAAQKTPAKLTSPGIEVQRK</sequence>
<dbReference type="EMBL" id="LAZR01056346">
    <property type="protein sequence ID" value="KKK74383.1"/>
    <property type="molecule type" value="Genomic_DNA"/>
</dbReference>
<comment type="caution">
    <text evidence="2">The sequence shown here is derived from an EMBL/GenBank/DDBJ whole genome shotgun (WGS) entry which is preliminary data.</text>
</comment>
<feature type="region of interest" description="Disordered" evidence="1">
    <location>
        <begin position="242"/>
        <end position="283"/>
    </location>
</feature>
<feature type="region of interest" description="Disordered" evidence="1">
    <location>
        <begin position="218"/>
        <end position="237"/>
    </location>
</feature>
<feature type="compositionally biased region" description="Low complexity" evidence="1">
    <location>
        <begin position="218"/>
        <end position="232"/>
    </location>
</feature>
<feature type="region of interest" description="Disordered" evidence="1">
    <location>
        <begin position="1"/>
        <end position="80"/>
    </location>
</feature>
<accession>A0A0F8XZF1</accession>
<organism evidence="2">
    <name type="scientific">marine sediment metagenome</name>
    <dbReference type="NCBI Taxonomy" id="412755"/>
    <lineage>
        <taxon>unclassified sequences</taxon>
        <taxon>metagenomes</taxon>
        <taxon>ecological metagenomes</taxon>
    </lineage>
</organism>
<gene>
    <name evidence="2" type="ORF">LCGC14_2884320</name>
</gene>
<protein>
    <submittedName>
        <fullName evidence="2">Uncharacterized protein</fullName>
    </submittedName>
</protein>
<reference evidence="2" key="1">
    <citation type="journal article" date="2015" name="Nature">
        <title>Complex archaea that bridge the gap between prokaryotes and eukaryotes.</title>
        <authorList>
            <person name="Spang A."/>
            <person name="Saw J.H."/>
            <person name="Jorgensen S.L."/>
            <person name="Zaremba-Niedzwiedzka K."/>
            <person name="Martijn J."/>
            <person name="Lind A.E."/>
            <person name="van Eijk R."/>
            <person name="Schleper C."/>
            <person name="Guy L."/>
            <person name="Ettema T.J."/>
        </authorList>
    </citation>
    <scope>NUCLEOTIDE SEQUENCE</scope>
</reference>
<evidence type="ECO:0000313" key="2">
    <source>
        <dbReference type="EMBL" id="KKK74383.1"/>
    </source>
</evidence>
<feature type="compositionally biased region" description="Basic and acidic residues" evidence="1">
    <location>
        <begin position="28"/>
        <end position="52"/>
    </location>
</feature>
<name>A0A0F8XZF1_9ZZZZ</name>